<dbReference type="Proteomes" id="UP000828390">
    <property type="component" value="Unassembled WGS sequence"/>
</dbReference>
<dbReference type="EMBL" id="JAIWYP010000015">
    <property type="protein sequence ID" value="KAH3698998.1"/>
    <property type="molecule type" value="Genomic_DNA"/>
</dbReference>
<name>A0A9D3YIQ5_DREPO</name>
<sequence length="69" mass="7601">MKEIEPLLTAMIEVGEKLSDLAPGDAGFKVEDTVAKDKKRFEAINEAVQAKADKYRASKLKNAEVCLFS</sequence>
<organism evidence="1 2">
    <name type="scientific">Dreissena polymorpha</name>
    <name type="common">Zebra mussel</name>
    <name type="synonym">Mytilus polymorpha</name>
    <dbReference type="NCBI Taxonomy" id="45954"/>
    <lineage>
        <taxon>Eukaryota</taxon>
        <taxon>Metazoa</taxon>
        <taxon>Spiralia</taxon>
        <taxon>Lophotrochozoa</taxon>
        <taxon>Mollusca</taxon>
        <taxon>Bivalvia</taxon>
        <taxon>Autobranchia</taxon>
        <taxon>Heteroconchia</taxon>
        <taxon>Euheterodonta</taxon>
        <taxon>Imparidentia</taxon>
        <taxon>Neoheterodontei</taxon>
        <taxon>Myida</taxon>
        <taxon>Dreissenoidea</taxon>
        <taxon>Dreissenidae</taxon>
        <taxon>Dreissena</taxon>
    </lineage>
</organism>
<proteinExistence type="predicted"/>
<reference evidence="1" key="2">
    <citation type="submission" date="2020-11" db="EMBL/GenBank/DDBJ databases">
        <authorList>
            <person name="McCartney M.A."/>
            <person name="Auch B."/>
            <person name="Kono T."/>
            <person name="Mallez S."/>
            <person name="Becker A."/>
            <person name="Gohl D.M."/>
            <person name="Silverstein K.A.T."/>
            <person name="Koren S."/>
            <person name="Bechman K.B."/>
            <person name="Herman A."/>
            <person name="Abrahante J.E."/>
            <person name="Garbe J."/>
        </authorList>
    </citation>
    <scope>NUCLEOTIDE SEQUENCE</scope>
    <source>
        <strain evidence="1">Duluth1</strain>
        <tissue evidence="1">Whole animal</tissue>
    </source>
</reference>
<comment type="caution">
    <text evidence="1">The sequence shown here is derived from an EMBL/GenBank/DDBJ whole genome shotgun (WGS) entry which is preliminary data.</text>
</comment>
<evidence type="ECO:0000313" key="1">
    <source>
        <dbReference type="EMBL" id="KAH3698998.1"/>
    </source>
</evidence>
<gene>
    <name evidence="1" type="ORF">DPMN_073944</name>
</gene>
<dbReference type="AlphaFoldDB" id="A0A9D3YIQ5"/>
<keyword evidence="2" id="KW-1185">Reference proteome</keyword>
<accession>A0A9D3YIQ5</accession>
<protein>
    <submittedName>
        <fullName evidence="1">Uncharacterized protein</fullName>
    </submittedName>
</protein>
<evidence type="ECO:0000313" key="2">
    <source>
        <dbReference type="Proteomes" id="UP000828390"/>
    </source>
</evidence>
<reference evidence="1" key="1">
    <citation type="journal article" date="2019" name="bioRxiv">
        <title>The Genome of the Zebra Mussel, Dreissena polymorpha: A Resource for Invasive Species Research.</title>
        <authorList>
            <person name="McCartney M.A."/>
            <person name="Auch B."/>
            <person name="Kono T."/>
            <person name="Mallez S."/>
            <person name="Zhang Y."/>
            <person name="Obille A."/>
            <person name="Becker A."/>
            <person name="Abrahante J.E."/>
            <person name="Garbe J."/>
            <person name="Badalamenti J.P."/>
            <person name="Herman A."/>
            <person name="Mangelson H."/>
            <person name="Liachko I."/>
            <person name="Sullivan S."/>
            <person name="Sone E.D."/>
            <person name="Koren S."/>
            <person name="Silverstein K.A.T."/>
            <person name="Beckman K.B."/>
            <person name="Gohl D.M."/>
        </authorList>
    </citation>
    <scope>NUCLEOTIDE SEQUENCE</scope>
    <source>
        <strain evidence="1">Duluth1</strain>
        <tissue evidence="1">Whole animal</tissue>
    </source>
</reference>